<feature type="transmembrane region" description="Helical" evidence="5">
    <location>
        <begin position="7"/>
        <end position="28"/>
    </location>
</feature>
<dbReference type="EMBL" id="AP019822">
    <property type="protein sequence ID" value="BBM36575.1"/>
    <property type="molecule type" value="Genomic_DNA"/>
</dbReference>
<feature type="transmembrane region" description="Helical" evidence="5">
    <location>
        <begin position="207"/>
        <end position="227"/>
    </location>
</feature>
<evidence type="ECO:0000256" key="1">
    <source>
        <dbReference type="ARBA" id="ARBA00004141"/>
    </source>
</evidence>
<dbReference type="OrthoDB" id="3181470at2"/>
<reference evidence="6 7" key="1">
    <citation type="submission" date="2019-07" db="EMBL/GenBank/DDBJ databases">
        <title>Complete Genome Sequence of Leptotrichia goodfellowii Strain JCM 16774.</title>
        <authorList>
            <person name="Watanabe S."/>
            <person name="Cui L."/>
        </authorList>
    </citation>
    <scope>NUCLEOTIDE SEQUENCE [LARGE SCALE GENOMIC DNA]</scope>
    <source>
        <strain evidence="6 7">JCM16774</strain>
    </source>
</reference>
<evidence type="ECO:0000256" key="2">
    <source>
        <dbReference type="ARBA" id="ARBA00022692"/>
    </source>
</evidence>
<feature type="transmembrane region" description="Helical" evidence="5">
    <location>
        <begin position="40"/>
        <end position="61"/>
    </location>
</feature>
<feature type="transmembrane region" description="Helical" evidence="5">
    <location>
        <begin position="73"/>
        <end position="92"/>
    </location>
</feature>
<dbReference type="Proteomes" id="UP000321606">
    <property type="component" value="Chromosome"/>
</dbReference>
<organism evidence="6 7">
    <name type="scientific">Pseudoleptotrichia goodfellowii</name>
    <dbReference type="NCBI Taxonomy" id="157692"/>
    <lineage>
        <taxon>Bacteria</taxon>
        <taxon>Fusobacteriati</taxon>
        <taxon>Fusobacteriota</taxon>
        <taxon>Fusobacteriia</taxon>
        <taxon>Fusobacteriales</taxon>
        <taxon>Leptotrichiaceae</taxon>
        <taxon>Pseudoleptotrichia</taxon>
    </lineage>
</organism>
<comment type="subcellular location">
    <subcellularLocation>
        <location evidence="5">Cell membrane</location>
        <topology evidence="5">Multi-pass membrane protein</topology>
    </subcellularLocation>
    <subcellularLocation>
        <location evidence="1">Membrane</location>
        <topology evidence="1">Multi-pass membrane protein</topology>
    </subcellularLocation>
</comment>
<dbReference type="STRING" id="714315.GCA_000516535_01528"/>
<evidence type="ECO:0000256" key="4">
    <source>
        <dbReference type="ARBA" id="ARBA00023136"/>
    </source>
</evidence>
<keyword evidence="5" id="KW-1003">Cell membrane</keyword>
<feature type="transmembrane region" description="Helical" evidence="5">
    <location>
        <begin position="137"/>
        <end position="157"/>
    </location>
</feature>
<keyword evidence="2 5" id="KW-0812">Transmembrane</keyword>
<dbReference type="PANTHER" id="PTHR43701:SF2">
    <property type="entry name" value="MEMBRANE TRANSPORTER PROTEIN YJNA-RELATED"/>
    <property type="match status" value="1"/>
</dbReference>
<evidence type="ECO:0000313" key="7">
    <source>
        <dbReference type="Proteomes" id="UP000321606"/>
    </source>
</evidence>
<dbReference type="PANTHER" id="PTHR43701">
    <property type="entry name" value="MEMBRANE TRANSPORTER PROTEIN MJ0441-RELATED"/>
    <property type="match status" value="1"/>
</dbReference>
<protein>
    <recommendedName>
        <fullName evidence="5">Probable membrane transporter protein</fullName>
    </recommendedName>
</protein>
<dbReference type="AlphaFoldDB" id="A0A510JEB0"/>
<evidence type="ECO:0000256" key="3">
    <source>
        <dbReference type="ARBA" id="ARBA00022989"/>
    </source>
</evidence>
<dbReference type="Pfam" id="PF01925">
    <property type="entry name" value="TauE"/>
    <property type="match status" value="1"/>
</dbReference>
<sequence length="260" mass="28172">MIILIYTVIIILATTLGAISGLGGGVIIKPLFDAVGFHNMSTIGFYSSVAVFTMSIVSIIKQLRKGFSFEIKTVFWISFGSLVGGIIGENVFNEVTRAYENSTVKIIQAVCLGITLIGILIYTLNKNKMKSYCLKNILYIFASGFFLGSISVFLGIGGGPLNIAVLMLLFSYEMKEATVYSIATIFFAQISKLGSVLVGGKLMNYDLSLLPFICFAAVIGGFMGTLINQKLNSSKIEKIYLGIIIGLIFVSIYNTYSAIV</sequence>
<feature type="transmembrane region" description="Helical" evidence="5">
    <location>
        <begin position="239"/>
        <end position="259"/>
    </location>
</feature>
<evidence type="ECO:0000313" key="6">
    <source>
        <dbReference type="EMBL" id="BBM36575.1"/>
    </source>
</evidence>
<proteinExistence type="inferred from homology"/>
<dbReference type="RefSeq" id="WP_026737835.1">
    <property type="nucleotide sequence ID" value="NZ_AP019822.1"/>
</dbReference>
<feature type="transmembrane region" description="Helical" evidence="5">
    <location>
        <begin position="177"/>
        <end position="200"/>
    </location>
</feature>
<gene>
    <name evidence="6" type="ORF">JCM16774_1519</name>
</gene>
<feature type="transmembrane region" description="Helical" evidence="5">
    <location>
        <begin position="104"/>
        <end position="125"/>
    </location>
</feature>
<evidence type="ECO:0000256" key="5">
    <source>
        <dbReference type="RuleBase" id="RU363041"/>
    </source>
</evidence>
<keyword evidence="3 5" id="KW-1133">Transmembrane helix</keyword>
<dbReference type="InterPro" id="IPR051598">
    <property type="entry name" value="TSUP/Inactive_protease-like"/>
</dbReference>
<name>A0A510JEB0_9FUSO</name>
<dbReference type="InterPro" id="IPR002781">
    <property type="entry name" value="TM_pro_TauE-like"/>
</dbReference>
<keyword evidence="4 5" id="KW-0472">Membrane</keyword>
<dbReference type="GO" id="GO:0005886">
    <property type="term" value="C:plasma membrane"/>
    <property type="evidence" value="ECO:0007669"/>
    <property type="project" value="UniProtKB-SubCell"/>
</dbReference>
<comment type="similarity">
    <text evidence="5">Belongs to the 4-toluene sulfonate uptake permease (TSUP) (TC 2.A.102) family.</text>
</comment>
<accession>A0A510JEB0</accession>
<dbReference type="KEGG" id="lgo:JCM16774_1519"/>